<evidence type="ECO:0000256" key="5">
    <source>
        <dbReference type="ARBA" id="ARBA00022801"/>
    </source>
</evidence>
<dbReference type="Pfam" id="PF00773">
    <property type="entry name" value="RNB"/>
    <property type="match status" value="1"/>
</dbReference>
<keyword evidence="7 8" id="KW-0694">RNA-binding</keyword>
<dbReference type="InterPro" id="IPR001900">
    <property type="entry name" value="RNase_II/R"/>
</dbReference>
<evidence type="ECO:0000256" key="6">
    <source>
        <dbReference type="ARBA" id="ARBA00022839"/>
    </source>
</evidence>
<dbReference type="GO" id="GO:0005829">
    <property type="term" value="C:cytosol"/>
    <property type="evidence" value="ECO:0007669"/>
    <property type="project" value="TreeGrafter"/>
</dbReference>
<dbReference type="SMART" id="SM00955">
    <property type="entry name" value="RNB"/>
    <property type="match status" value="1"/>
</dbReference>
<dbReference type="AlphaFoldDB" id="A0A1F6DDA6"/>
<dbReference type="NCBIfam" id="TIGR00358">
    <property type="entry name" value="3_prime_RNase"/>
    <property type="match status" value="1"/>
</dbReference>
<dbReference type="SMART" id="SM00316">
    <property type="entry name" value="S1"/>
    <property type="match status" value="1"/>
</dbReference>
<dbReference type="EMBL" id="MFLF01000016">
    <property type="protein sequence ID" value="OGG59409.1"/>
    <property type="molecule type" value="Genomic_DNA"/>
</dbReference>
<dbReference type="PROSITE" id="PS01175">
    <property type="entry name" value="RIBONUCLEASE_II"/>
    <property type="match status" value="1"/>
</dbReference>
<dbReference type="PANTHER" id="PTHR23355">
    <property type="entry name" value="RIBONUCLEASE"/>
    <property type="match status" value="1"/>
</dbReference>
<dbReference type="SUPFAM" id="SSF50249">
    <property type="entry name" value="Nucleic acid-binding proteins"/>
    <property type="match status" value="4"/>
</dbReference>
<comment type="similarity">
    <text evidence="8">Belongs to the RNR ribonuclease family. RNase R subfamily.</text>
</comment>
<dbReference type="InterPro" id="IPR011805">
    <property type="entry name" value="RNase_R"/>
</dbReference>
<dbReference type="PANTHER" id="PTHR23355:SF9">
    <property type="entry name" value="DIS3-LIKE EXONUCLEASE 2"/>
    <property type="match status" value="1"/>
</dbReference>
<dbReference type="InterPro" id="IPR013223">
    <property type="entry name" value="RNase_B_OB_dom"/>
</dbReference>
<dbReference type="InterPro" id="IPR040476">
    <property type="entry name" value="CSD2"/>
</dbReference>
<evidence type="ECO:0000256" key="4">
    <source>
        <dbReference type="ARBA" id="ARBA00022722"/>
    </source>
</evidence>
<comment type="catalytic activity">
    <reaction evidence="1 8">
        <text>Exonucleolytic cleavage in the 3'- to 5'-direction to yield nucleoside 5'-phosphates.</text>
        <dbReference type="EC" id="3.1.13.1"/>
    </reaction>
</comment>
<dbReference type="GO" id="GO:0008859">
    <property type="term" value="F:exoribonuclease II activity"/>
    <property type="evidence" value="ECO:0007669"/>
    <property type="project" value="UniProtKB-UniRule"/>
</dbReference>
<gene>
    <name evidence="8" type="primary">rnr</name>
    <name evidence="10" type="ORF">A3C89_02825</name>
</gene>
<dbReference type="InterPro" id="IPR004476">
    <property type="entry name" value="RNase_II/RNase_R"/>
</dbReference>
<dbReference type="InterPro" id="IPR003029">
    <property type="entry name" value="S1_domain"/>
</dbReference>
<reference evidence="10 11" key="1">
    <citation type="journal article" date="2016" name="Nat. Commun.">
        <title>Thousands of microbial genomes shed light on interconnected biogeochemical processes in an aquifer system.</title>
        <authorList>
            <person name="Anantharaman K."/>
            <person name="Brown C.T."/>
            <person name="Hug L.A."/>
            <person name="Sharon I."/>
            <person name="Castelle C.J."/>
            <person name="Probst A.J."/>
            <person name="Thomas B.C."/>
            <person name="Singh A."/>
            <person name="Wilkins M.J."/>
            <person name="Karaoz U."/>
            <person name="Brodie E.L."/>
            <person name="Williams K.H."/>
            <person name="Hubbard S.S."/>
            <person name="Banfield J.F."/>
        </authorList>
    </citation>
    <scope>NUCLEOTIDE SEQUENCE [LARGE SCALE GENOMIC DNA]</scope>
</reference>
<dbReference type="InterPro" id="IPR050180">
    <property type="entry name" value="RNR_Ribonuclease"/>
</dbReference>
<keyword evidence="3 8" id="KW-0963">Cytoplasm</keyword>
<keyword evidence="6 8" id="KW-0269">Exonuclease</keyword>
<evidence type="ECO:0000313" key="10">
    <source>
        <dbReference type="EMBL" id="OGG59409.1"/>
    </source>
</evidence>
<dbReference type="Pfam" id="PF08206">
    <property type="entry name" value="OB_RNB"/>
    <property type="match status" value="1"/>
</dbReference>
<dbReference type="GO" id="GO:0003723">
    <property type="term" value="F:RNA binding"/>
    <property type="evidence" value="ECO:0007669"/>
    <property type="project" value="UniProtKB-UniRule"/>
</dbReference>
<comment type="function">
    <text evidence="8">3'-5' exoribonuclease that releases 5'-nucleoside monophosphates and is involved in maturation of structured RNAs.</text>
</comment>
<feature type="domain" description="S1 motif" evidence="9">
    <location>
        <begin position="563"/>
        <end position="644"/>
    </location>
</feature>
<evidence type="ECO:0000256" key="3">
    <source>
        <dbReference type="ARBA" id="ARBA00022490"/>
    </source>
</evidence>
<dbReference type="NCBIfam" id="TIGR02063">
    <property type="entry name" value="RNase_R"/>
    <property type="match status" value="1"/>
</dbReference>
<dbReference type="Gene3D" id="2.40.50.140">
    <property type="entry name" value="Nucleic acid-binding proteins"/>
    <property type="match status" value="2"/>
</dbReference>
<dbReference type="GO" id="GO:0006402">
    <property type="term" value="P:mRNA catabolic process"/>
    <property type="evidence" value="ECO:0007669"/>
    <property type="project" value="TreeGrafter"/>
</dbReference>
<evidence type="ECO:0000256" key="8">
    <source>
        <dbReference type="HAMAP-Rule" id="MF_01895"/>
    </source>
</evidence>
<organism evidence="10 11">
    <name type="scientific">Candidatus Kaiserbacteria bacterium RIFCSPHIGHO2_02_FULL_50_50</name>
    <dbReference type="NCBI Taxonomy" id="1798492"/>
    <lineage>
        <taxon>Bacteria</taxon>
        <taxon>Candidatus Kaiseribacteriota</taxon>
    </lineage>
</organism>
<evidence type="ECO:0000256" key="2">
    <source>
        <dbReference type="ARBA" id="ARBA00004496"/>
    </source>
</evidence>
<dbReference type="Pfam" id="PF17876">
    <property type="entry name" value="CSD2"/>
    <property type="match status" value="1"/>
</dbReference>
<keyword evidence="5 8" id="KW-0378">Hydrolase</keyword>
<evidence type="ECO:0000256" key="1">
    <source>
        <dbReference type="ARBA" id="ARBA00001849"/>
    </source>
</evidence>
<dbReference type="InterPro" id="IPR022966">
    <property type="entry name" value="RNase_II/R_CS"/>
</dbReference>
<evidence type="ECO:0000313" key="11">
    <source>
        <dbReference type="Proteomes" id="UP000178794"/>
    </source>
</evidence>
<evidence type="ECO:0000256" key="7">
    <source>
        <dbReference type="ARBA" id="ARBA00022884"/>
    </source>
</evidence>
<accession>A0A1F6DDA6</accession>
<protein>
    <recommendedName>
        <fullName evidence="8">Ribonuclease R</fullName>
        <shortName evidence="8">RNase R</shortName>
        <ecNumber evidence="8">3.1.13.1</ecNumber>
    </recommendedName>
</protein>
<dbReference type="Proteomes" id="UP000178794">
    <property type="component" value="Unassembled WGS sequence"/>
</dbReference>
<dbReference type="InterPro" id="IPR012340">
    <property type="entry name" value="NA-bd_OB-fold"/>
</dbReference>
<keyword evidence="4 8" id="KW-0540">Nuclease</keyword>
<proteinExistence type="inferred from homology"/>
<evidence type="ECO:0000259" key="9">
    <source>
        <dbReference type="PROSITE" id="PS50126"/>
    </source>
</evidence>
<dbReference type="HAMAP" id="MF_01895">
    <property type="entry name" value="RNase_R"/>
    <property type="match status" value="1"/>
</dbReference>
<dbReference type="Pfam" id="PF00575">
    <property type="entry name" value="S1"/>
    <property type="match status" value="1"/>
</dbReference>
<dbReference type="CDD" id="cd04471">
    <property type="entry name" value="S1_RNase_R"/>
    <property type="match status" value="1"/>
</dbReference>
<dbReference type="EC" id="3.1.13.1" evidence="8"/>
<dbReference type="STRING" id="1798492.A3C89_02825"/>
<name>A0A1F6DDA6_9BACT</name>
<dbReference type="PROSITE" id="PS50126">
    <property type="entry name" value="S1"/>
    <property type="match status" value="1"/>
</dbReference>
<comment type="caution">
    <text evidence="10">The sequence shown here is derived from an EMBL/GenBank/DDBJ whole genome shotgun (WGS) entry which is preliminary data.</text>
</comment>
<comment type="subcellular location">
    <subcellularLocation>
        <location evidence="2 8">Cytoplasm</location>
    </subcellularLocation>
</comment>
<sequence length="649" mass="73012">MQTKETYIGTLQIRGKKNIGFVRLGEGKEDVVIPPGETGVALDGDTVEVVHSGRPVVAGKAPEVNLVRIVERGRTEYIGVVNSLEGKLKLIADNNMMHVHPVIENATPEQVGMKVAVKLVRWVDAHTEPLVAIIDVLGKNGEHETEMQALIRAGGFASDFPPEVAAASEDIYKRKEEIFAQAEKDPKRRDMRDRLTFTIDPKDAKDFDDALSIVKLENGNYEIGIHIADVSHYVTPGSAIDKEAVKRGTSIYMVDRVIPMLPEVLSNDLCSIRPNEDRLAFSAVFEMTPKAEIVGEWYGQTIIHSDRRFSYEEAQEAFETKQGDHVEDLTALFELARIMRKARFAAGSIGFETDEVRFELDEQKRPVRVYVKTRIESMMMIEDFMLLANTQVAKHINDLAKKSGNEPVFVYRIHDTPDVERIEELATFLKALGYELHHEKGMVKATDINALLASIEGKPEEAMIKIATLRSMAKAIYSTSNIGHFGLAFKFYTHFTSPIRRYPDLMVHRLLRAHIDGVKLGKKDIEHYEKVSTQNSASEVKAVRIERDSIKYKQVEYMTTRVGQEFNGSVSGVSDFGLFVQDNESKAEGLIRLNALGNDFFENVPGKYEIRGKRTGKKFRLGDPVKIKLIKADLEGKQLDFALVEERKS</sequence>